<dbReference type="RefSeq" id="WP_066867718.1">
    <property type="nucleotide sequence ID" value="NZ_LNQB01000030.1"/>
</dbReference>
<dbReference type="OrthoDB" id="7861714at2"/>
<accession>A0A178YSG4</accession>
<reference evidence="2 3" key="1">
    <citation type="submission" date="2015-11" db="EMBL/GenBank/DDBJ databases">
        <title>Ensifer anhuiense sp. nov., an effective nitrogen fixation bacterium with Glycine soja.</title>
        <authorList>
            <person name="Yan H."/>
            <person name="Chen W."/>
        </authorList>
    </citation>
    <scope>NUCLEOTIDE SEQUENCE [LARGE SCALE GENOMIC DNA]</scope>
    <source>
        <strain evidence="2 3">LMG 7837</strain>
    </source>
</reference>
<dbReference type="Proteomes" id="UP000078507">
    <property type="component" value="Unassembled WGS sequence"/>
</dbReference>
<organism evidence="2 3">
    <name type="scientific">Sinorhizobium saheli</name>
    <dbReference type="NCBI Taxonomy" id="36856"/>
    <lineage>
        <taxon>Bacteria</taxon>
        <taxon>Pseudomonadati</taxon>
        <taxon>Pseudomonadota</taxon>
        <taxon>Alphaproteobacteria</taxon>
        <taxon>Hyphomicrobiales</taxon>
        <taxon>Rhizobiaceae</taxon>
        <taxon>Sinorhizobium/Ensifer group</taxon>
        <taxon>Sinorhizobium</taxon>
    </lineage>
</organism>
<comment type="caution">
    <text evidence="2">The sequence shown here is derived from an EMBL/GenBank/DDBJ whole genome shotgun (WGS) entry which is preliminary data.</text>
</comment>
<keyword evidence="1" id="KW-0812">Transmembrane</keyword>
<keyword evidence="1" id="KW-1133">Transmembrane helix</keyword>
<feature type="transmembrane region" description="Helical" evidence="1">
    <location>
        <begin position="135"/>
        <end position="154"/>
    </location>
</feature>
<sequence>MPPLVAAMISLGVLGAIDTYITATLFPVPVWVTFIAWASFFACGGGQAGLIKSVASNWTGIAIASFTLLIIQFGPENPVFAATLVGAGTSAMVLASAVPALNFTPAVVFGFASLVGTPAATDTTILTSGPFHPTLVAMAAMLLGGIFGFISELGTRLLPGSKAKTA</sequence>
<dbReference type="AlphaFoldDB" id="A0A178YSG4"/>
<name>A0A178YSG4_SINSA</name>
<gene>
    <name evidence="2" type="ORF">ATB98_16030</name>
</gene>
<evidence type="ECO:0000313" key="3">
    <source>
        <dbReference type="Proteomes" id="UP000078507"/>
    </source>
</evidence>
<dbReference type="EMBL" id="LNQB01000030">
    <property type="protein sequence ID" value="OAP50459.1"/>
    <property type="molecule type" value="Genomic_DNA"/>
</dbReference>
<evidence type="ECO:0000256" key="1">
    <source>
        <dbReference type="SAM" id="Phobius"/>
    </source>
</evidence>
<feature type="transmembrane region" description="Helical" evidence="1">
    <location>
        <begin position="25"/>
        <end position="43"/>
    </location>
</feature>
<keyword evidence="1" id="KW-0472">Membrane</keyword>
<feature type="transmembrane region" description="Helical" evidence="1">
    <location>
        <begin position="55"/>
        <end position="73"/>
    </location>
</feature>
<protein>
    <recommendedName>
        <fullName evidence="4">DUF1097 domain-containing protein</fullName>
    </recommendedName>
</protein>
<dbReference type="InterPro" id="IPR009476">
    <property type="entry name" value="DUF1097"/>
</dbReference>
<dbReference type="STRING" id="36856.ATB98_16030"/>
<evidence type="ECO:0000313" key="2">
    <source>
        <dbReference type="EMBL" id="OAP50459.1"/>
    </source>
</evidence>
<evidence type="ECO:0008006" key="4">
    <source>
        <dbReference type="Google" id="ProtNLM"/>
    </source>
</evidence>
<proteinExistence type="predicted"/>
<dbReference type="Pfam" id="PF06496">
    <property type="entry name" value="DUF1097"/>
    <property type="match status" value="1"/>
</dbReference>
<keyword evidence="3" id="KW-1185">Reference proteome</keyword>